<dbReference type="PANTHER" id="PTHR14969">
    <property type="entry name" value="SPHINGOSINE-1-PHOSPHATE PHOSPHOHYDROLASE"/>
    <property type="match status" value="1"/>
</dbReference>
<evidence type="ECO:0000313" key="4">
    <source>
        <dbReference type="Proteomes" id="UP000007519"/>
    </source>
</evidence>
<feature type="transmembrane region" description="Helical" evidence="1">
    <location>
        <begin position="51"/>
        <end position="74"/>
    </location>
</feature>
<dbReference type="EMBL" id="CP002831">
    <property type="protein sequence ID" value="AFC25100.1"/>
    <property type="molecule type" value="Genomic_DNA"/>
</dbReference>
<feature type="transmembrane region" description="Helical" evidence="1">
    <location>
        <begin position="160"/>
        <end position="178"/>
    </location>
</feature>
<evidence type="ECO:0000259" key="2">
    <source>
        <dbReference type="SMART" id="SM00014"/>
    </source>
</evidence>
<keyword evidence="1" id="KW-1133">Transmembrane helix</keyword>
<dbReference type="Pfam" id="PF01569">
    <property type="entry name" value="PAP2"/>
    <property type="match status" value="1"/>
</dbReference>
<dbReference type="SMART" id="SM00014">
    <property type="entry name" value="acidPPc"/>
    <property type="match status" value="1"/>
</dbReference>
<proteinExistence type="predicted"/>
<organism evidence="3 4">
    <name type="scientific">Saprospira grandis (strain Lewin)</name>
    <dbReference type="NCBI Taxonomy" id="984262"/>
    <lineage>
        <taxon>Bacteria</taxon>
        <taxon>Pseudomonadati</taxon>
        <taxon>Bacteroidota</taxon>
        <taxon>Saprospiria</taxon>
        <taxon>Saprospirales</taxon>
        <taxon>Saprospiraceae</taxon>
        <taxon>Saprospira</taxon>
    </lineage>
</organism>
<keyword evidence="1" id="KW-0812">Transmembrane</keyword>
<dbReference type="AlphaFoldDB" id="H6L4S5"/>
<name>H6L4S5_SAPGL</name>
<sequence length="222" mass="25391">MQGFWTFWQKHQLYFHLMLWPILLGWIPALLFDKGDGVHFFLDFRGPKLNLFFRLFTQATEGFALLFCFGALLFIRLRYSLLFVFGTGLSLVLSQGLKLFFQFPRPQPYFLHFRGEVLAAIEHLPQKTSWVSSFPSGHSMVSACLFGLLALWSPRPSLQVFFALIALGVAFSRVYLGQHFLQDILSGCAWGSLLAGLIHYFSQDWAKTGGPMIQLRLPFGKN</sequence>
<dbReference type="Gene3D" id="1.20.144.10">
    <property type="entry name" value="Phosphatidic acid phosphatase type 2/haloperoxidase"/>
    <property type="match status" value="1"/>
</dbReference>
<protein>
    <submittedName>
        <fullName evidence="3">Phosphoesterase PA-phosphatase related protein</fullName>
    </submittedName>
</protein>
<reference evidence="3 4" key="1">
    <citation type="journal article" date="2012" name="Stand. Genomic Sci.">
        <title>Complete genome sequencing and analysis of Saprospira grandis str. Lewin, a predatory marine bacterium.</title>
        <authorList>
            <person name="Saw J.H."/>
            <person name="Yuryev A."/>
            <person name="Kanbe M."/>
            <person name="Hou S."/>
            <person name="Young A.G."/>
            <person name="Aizawa S."/>
            <person name="Alam M."/>
        </authorList>
    </citation>
    <scope>NUCLEOTIDE SEQUENCE [LARGE SCALE GENOMIC DNA]</scope>
    <source>
        <strain evidence="3 4">Lewin</strain>
    </source>
</reference>
<dbReference type="InterPro" id="IPR036938">
    <property type="entry name" value="PAP2/HPO_sf"/>
</dbReference>
<feature type="transmembrane region" description="Helical" evidence="1">
    <location>
        <begin position="81"/>
        <end position="101"/>
    </location>
</feature>
<dbReference type="InterPro" id="IPR000326">
    <property type="entry name" value="PAP2/HPO"/>
</dbReference>
<evidence type="ECO:0000313" key="3">
    <source>
        <dbReference type="EMBL" id="AFC25100.1"/>
    </source>
</evidence>
<gene>
    <name evidence="3" type="ordered locus">SGRA_2371</name>
</gene>
<dbReference type="STRING" id="984262.SGRA_2371"/>
<evidence type="ECO:0000256" key="1">
    <source>
        <dbReference type="SAM" id="Phobius"/>
    </source>
</evidence>
<dbReference type="Proteomes" id="UP000007519">
    <property type="component" value="Chromosome"/>
</dbReference>
<dbReference type="eggNOG" id="COG0671">
    <property type="taxonomic scope" value="Bacteria"/>
</dbReference>
<dbReference type="RefSeq" id="WP_015692715.1">
    <property type="nucleotide sequence ID" value="NC_016940.1"/>
</dbReference>
<keyword evidence="1" id="KW-0472">Membrane</keyword>
<dbReference type="KEGG" id="sgn:SGRA_2371"/>
<feature type="domain" description="Phosphatidic acid phosphatase type 2/haloperoxidase" evidence="2">
    <location>
        <begin position="77"/>
        <end position="199"/>
    </location>
</feature>
<feature type="transmembrane region" description="Helical" evidence="1">
    <location>
        <begin position="184"/>
        <end position="202"/>
    </location>
</feature>
<dbReference type="SUPFAM" id="SSF48317">
    <property type="entry name" value="Acid phosphatase/Vanadium-dependent haloperoxidase"/>
    <property type="match status" value="1"/>
</dbReference>
<feature type="transmembrane region" description="Helical" evidence="1">
    <location>
        <begin position="12"/>
        <end position="31"/>
    </location>
</feature>
<keyword evidence="4" id="KW-1185">Reference proteome</keyword>
<dbReference type="OrthoDB" id="9773582at2"/>
<dbReference type="PANTHER" id="PTHR14969:SF13">
    <property type="entry name" value="AT30094P"/>
    <property type="match status" value="1"/>
</dbReference>
<accession>H6L4S5</accession>
<dbReference type="HOGENOM" id="CLU_072573_10_1_10"/>